<evidence type="ECO:0000313" key="1">
    <source>
        <dbReference type="EMBL" id="AAY55026.1"/>
    </source>
</evidence>
<reference evidence="1" key="1">
    <citation type="submission" date="2005-05" db="EMBL/GenBank/DDBJ databases">
        <authorList>
            <person name="Stapleton M."/>
            <person name="Carlson J."/>
            <person name="Chavez C."/>
            <person name="Frise E."/>
            <person name="George R."/>
            <person name="Pacleb J."/>
            <person name="Park S."/>
            <person name="Wan K."/>
            <person name="Yu C."/>
            <person name="Celniker S."/>
        </authorList>
    </citation>
    <scope>NUCLEOTIDE SEQUENCE</scope>
</reference>
<accession>Q4V5P6</accession>
<organism evidence="1">
    <name type="scientific">Drosophila melanogaster</name>
    <name type="common">Fruit fly</name>
    <dbReference type="NCBI Taxonomy" id="7227"/>
    <lineage>
        <taxon>Eukaryota</taxon>
        <taxon>Metazoa</taxon>
        <taxon>Ecdysozoa</taxon>
        <taxon>Arthropoda</taxon>
        <taxon>Hexapoda</taxon>
        <taxon>Insecta</taxon>
        <taxon>Pterygota</taxon>
        <taxon>Neoptera</taxon>
        <taxon>Endopterygota</taxon>
        <taxon>Diptera</taxon>
        <taxon>Brachycera</taxon>
        <taxon>Muscomorpha</taxon>
        <taxon>Ephydroidea</taxon>
        <taxon>Drosophilidae</taxon>
        <taxon>Drosophila</taxon>
        <taxon>Sophophora</taxon>
    </lineage>
</organism>
<proteinExistence type="evidence at transcript level"/>
<protein>
    <submittedName>
        <fullName evidence="1">IP06885p</fullName>
    </submittedName>
</protein>
<sequence>QALLREALWPQRRRVRTHAHPGVHQLRVHAQLLGNHRSQRTKVGERVSAMRIHGLRRGTGEEREERVAQALFLLHGVPEIPGLDQSERRTRWRHLLPIVLRQVLWAKGCGLRNRSWHTDNGLTTRPKKRVQELIPPAWNKLQDSCWGFQSLSAHIFEDDE</sequence>
<dbReference type="AlphaFoldDB" id="Q4V5P6"/>
<feature type="non-terminal residue" evidence="1">
    <location>
        <position position="1"/>
    </location>
</feature>
<name>Q4V5P6_DROME</name>
<dbReference type="EMBL" id="BT022610">
    <property type="protein sequence ID" value="AAY55026.1"/>
    <property type="molecule type" value="mRNA"/>
</dbReference>